<feature type="transmembrane region" description="Helical" evidence="1">
    <location>
        <begin position="24"/>
        <end position="51"/>
    </location>
</feature>
<evidence type="ECO:0000313" key="3">
    <source>
        <dbReference type="Proteomes" id="UP000287651"/>
    </source>
</evidence>
<keyword evidence="1" id="KW-1133">Transmembrane helix</keyword>
<gene>
    <name evidence="2" type="ORF">B296_00039448</name>
</gene>
<dbReference type="Proteomes" id="UP000287651">
    <property type="component" value="Unassembled WGS sequence"/>
</dbReference>
<evidence type="ECO:0000313" key="2">
    <source>
        <dbReference type="EMBL" id="RRT35244.1"/>
    </source>
</evidence>
<keyword evidence="1" id="KW-0472">Membrane</keyword>
<accession>A0A426X710</accession>
<sequence>MEGWLVWLPYISVEVVVVDKVLDLVLQVVAFLSIMPIVAVEAIIMLVVSVLGSRPHCEGSLHKRPKKAGRLDPNHESLDDHDGCASGMALTSSVKWVRYCPRCSSSFYLISRRDTTVGFGWALERKLPSNSLTS</sequence>
<proteinExistence type="predicted"/>
<organism evidence="2 3">
    <name type="scientific">Ensete ventricosum</name>
    <name type="common">Abyssinian banana</name>
    <name type="synonym">Musa ensete</name>
    <dbReference type="NCBI Taxonomy" id="4639"/>
    <lineage>
        <taxon>Eukaryota</taxon>
        <taxon>Viridiplantae</taxon>
        <taxon>Streptophyta</taxon>
        <taxon>Embryophyta</taxon>
        <taxon>Tracheophyta</taxon>
        <taxon>Spermatophyta</taxon>
        <taxon>Magnoliopsida</taxon>
        <taxon>Liliopsida</taxon>
        <taxon>Zingiberales</taxon>
        <taxon>Musaceae</taxon>
        <taxon>Ensete</taxon>
    </lineage>
</organism>
<reference evidence="2 3" key="1">
    <citation type="journal article" date="2014" name="Agronomy (Basel)">
        <title>A Draft Genome Sequence for Ensete ventricosum, the Drought-Tolerant Tree Against Hunger.</title>
        <authorList>
            <person name="Harrison J."/>
            <person name="Moore K.A."/>
            <person name="Paszkiewicz K."/>
            <person name="Jones T."/>
            <person name="Grant M."/>
            <person name="Ambacheew D."/>
            <person name="Muzemil S."/>
            <person name="Studholme D.J."/>
        </authorList>
    </citation>
    <scope>NUCLEOTIDE SEQUENCE [LARGE SCALE GENOMIC DNA]</scope>
</reference>
<comment type="caution">
    <text evidence="2">The sequence shown here is derived from an EMBL/GenBank/DDBJ whole genome shotgun (WGS) entry which is preliminary data.</text>
</comment>
<keyword evidence="1" id="KW-0812">Transmembrane</keyword>
<dbReference type="AlphaFoldDB" id="A0A426X710"/>
<protein>
    <submittedName>
        <fullName evidence="2">Uncharacterized protein</fullName>
    </submittedName>
</protein>
<dbReference type="EMBL" id="AMZH03025327">
    <property type="protein sequence ID" value="RRT35244.1"/>
    <property type="molecule type" value="Genomic_DNA"/>
</dbReference>
<name>A0A426X710_ENSVE</name>
<evidence type="ECO:0000256" key="1">
    <source>
        <dbReference type="SAM" id="Phobius"/>
    </source>
</evidence>